<gene>
    <name evidence="3" type="primary">LOC115628007</name>
</gene>
<keyword evidence="2" id="KW-1185">Reference proteome</keyword>
<feature type="compositionally biased region" description="Acidic residues" evidence="1">
    <location>
        <begin position="84"/>
        <end position="98"/>
    </location>
</feature>
<evidence type="ECO:0000256" key="1">
    <source>
        <dbReference type="SAM" id="MobiDB-lite"/>
    </source>
</evidence>
<dbReference type="Proteomes" id="UP000504634">
    <property type="component" value="Unplaced"/>
</dbReference>
<evidence type="ECO:0000313" key="3">
    <source>
        <dbReference type="RefSeq" id="XP_030379790.1"/>
    </source>
</evidence>
<dbReference type="AlphaFoldDB" id="A0A6J2TW66"/>
<feature type="compositionally biased region" description="Acidic residues" evidence="1">
    <location>
        <begin position="105"/>
        <end position="116"/>
    </location>
</feature>
<feature type="region of interest" description="Disordered" evidence="1">
    <location>
        <begin position="75"/>
        <end position="116"/>
    </location>
</feature>
<reference evidence="3" key="1">
    <citation type="submission" date="2025-08" db="UniProtKB">
        <authorList>
            <consortium name="RefSeq"/>
        </authorList>
    </citation>
    <scope>IDENTIFICATION</scope>
    <source>
        <strain evidence="3">11010-0011.00</strain>
        <tissue evidence="3">Whole body</tissue>
    </source>
</reference>
<proteinExistence type="predicted"/>
<organism evidence="2 3">
    <name type="scientific">Drosophila lebanonensis</name>
    <name type="common">Fruit fly</name>
    <name type="synonym">Scaptodrosophila lebanonensis</name>
    <dbReference type="NCBI Taxonomy" id="7225"/>
    <lineage>
        <taxon>Eukaryota</taxon>
        <taxon>Metazoa</taxon>
        <taxon>Ecdysozoa</taxon>
        <taxon>Arthropoda</taxon>
        <taxon>Hexapoda</taxon>
        <taxon>Insecta</taxon>
        <taxon>Pterygota</taxon>
        <taxon>Neoptera</taxon>
        <taxon>Endopterygota</taxon>
        <taxon>Diptera</taxon>
        <taxon>Brachycera</taxon>
        <taxon>Muscomorpha</taxon>
        <taxon>Ephydroidea</taxon>
        <taxon>Drosophilidae</taxon>
        <taxon>Scaptodrosophila</taxon>
    </lineage>
</organism>
<sequence>MDTFGKRITGTPKVDSLEVEDRPPFNFSRLHCPIQNSEVAAINAFEFVSIANSTLIEFSEVSHRLEIVPPYHLKGRHQPAESMSDGELENDQEEEEEVLERWQWEDLDDNNNDSDS</sequence>
<dbReference type="RefSeq" id="XP_030379790.1">
    <property type="nucleotide sequence ID" value="XM_030523930.1"/>
</dbReference>
<evidence type="ECO:0000313" key="2">
    <source>
        <dbReference type="Proteomes" id="UP000504634"/>
    </source>
</evidence>
<protein>
    <submittedName>
        <fullName evidence="3">Uncharacterized protein LOC115628007</fullName>
    </submittedName>
</protein>
<dbReference type="GeneID" id="115628007"/>
<name>A0A6J2TW66_DROLE</name>
<accession>A0A6J2TW66</accession>